<dbReference type="InterPro" id="IPR046358">
    <property type="entry name" value="Flagellin_C"/>
</dbReference>
<evidence type="ECO:0000256" key="4">
    <source>
        <dbReference type="ARBA" id="ARBA00022525"/>
    </source>
</evidence>
<keyword evidence="8" id="KW-0966">Cell projection</keyword>
<evidence type="ECO:0000259" key="6">
    <source>
        <dbReference type="Pfam" id="PF00669"/>
    </source>
</evidence>
<dbReference type="PANTHER" id="PTHR42792">
    <property type="entry name" value="FLAGELLIN"/>
    <property type="match status" value="1"/>
</dbReference>
<comment type="caution">
    <text evidence="8">The sequence shown here is derived from an EMBL/GenBank/DDBJ whole genome shotgun (WGS) entry which is preliminary data.</text>
</comment>
<dbReference type="Pfam" id="PF00700">
    <property type="entry name" value="Flagellin_C"/>
    <property type="match status" value="1"/>
</dbReference>
<evidence type="ECO:0000259" key="7">
    <source>
        <dbReference type="Pfam" id="PF00700"/>
    </source>
</evidence>
<evidence type="ECO:0000313" key="9">
    <source>
        <dbReference type="Proteomes" id="UP000179786"/>
    </source>
</evidence>
<dbReference type="EMBL" id="MKJU01000025">
    <property type="protein sequence ID" value="OHU90988.1"/>
    <property type="molecule type" value="Genomic_DNA"/>
</dbReference>
<dbReference type="InterPro" id="IPR001492">
    <property type="entry name" value="Flagellin"/>
</dbReference>
<dbReference type="Gene3D" id="1.20.1330.10">
    <property type="entry name" value="f41 fragment of flagellin, N-terminal domain"/>
    <property type="match status" value="2"/>
</dbReference>
<dbReference type="GO" id="GO:0005576">
    <property type="term" value="C:extracellular region"/>
    <property type="evidence" value="ECO:0007669"/>
    <property type="project" value="UniProtKB-SubCell"/>
</dbReference>
<sequence>MRLSNNLMFRNNLNTILNNQQEVNRAQQQVNTQKRVLTASDDPSAIASSMLYTDKIQSNEQFAKSSSMLSSRLEMEESVLENIKGAIAKAQTLTVQAGNGALSDADREGVAAEISSLKESIFELMNAKSEDGGFIFAGYQDSKQAYVYNSGTGRYEYQGDQGQHSIKVAEGVSIKSSDNGFDVFEKASKRLDVDQTTIVPATSTVYVQEQGAFDTFHRTNYNADPTAPANANTVTINFTSATTFDLQVGGTTIDSGTFSGNKVSVNGFEVTFTGAPASIDFDLEAPQKQNVLNTLDDLVNTLTDTSLDQEQYKQALADATVGLDNAKNLVSQTQSVLGGRLNTTKRIEAANSDLDINNKLSKANLVELDMAEAITELTKHETALQASQATFGRLSNLSLLDYIR</sequence>
<comment type="subcellular location">
    <subcellularLocation>
        <location evidence="1">Bacterial flagellum</location>
    </subcellularLocation>
    <subcellularLocation>
        <location evidence="2">Secreted</location>
    </subcellularLocation>
</comment>
<dbReference type="InterPro" id="IPR013384">
    <property type="entry name" value="Flagell_FlgL"/>
</dbReference>
<dbReference type="InterPro" id="IPR001029">
    <property type="entry name" value="Flagellin_N"/>
</dbReference>
<dbReference type="GO" id="GO:0009424">
    <property type="term" value="C:bacterial-type flagellum hook"/>
    <property type="evidence" value="ECO:0007669"/>
    <property type="project" value="InterPro"/>
</dbReference>
<evidence type="ECO:0000256" key="2">
    <source>
        <dbReference type="ARBA" id="ARBA00004613"/>
    </source>
</evidence>
<dbReference type="STRING" id="1859457.BET10_08940"/>
<evidence type="ECO:0000256" key="1">
    <source>
        <dbReference type="ARBA" id="ARBA00004365"/>
    </source>
</evidence>
<dbReference type="OrthoDB" id="9768249at2"/>
<dbReference type="GO" id="GO:0005198">
    <property type="term" value="F:structural molecule activity"/>
    <property type="evidence" value="ECO:0007669"/>
    <property type="project" value="InterPro"/>
</dbReference>
<dbReference type="Pfam" id="PF00669">
    <property type="entry name" value="Flagellin_N"/>
    <property type="match status" value="1"/>
</dbReference>
<proteinExistence type="inferred from homology"/>
<reference evidence="8 9" key="1">
    <citation type="submission" date="2016-09" db="EMBL/GenBank/DDBJ databases">
        <title>Pseudoalteromonas amylolytica sp. nov., isolated from the surface seawater.</title>
        <authorList>
            <person name="Wu Y.-H."/>
            <person name="Cheng H."/>
            <person name="Jin X.-B."/>
            <person name="Wang C.-S."/>
            <person name="Xu X.-W."/>
        </authorList>
    </citation>
    <scope>NUCLEOTIDE SEQUENCE [LARGE SCALE GENOMIC DNA]</scope>
    <source>
        <strain evidence="8 9">JW1</strain>
    </source>
</reference>
<dbReference type="Proteomes" id="UP000179786">
    <property type="component" value="Unassembled WGS sequence"/>
</dbReference>
<gene>
    <name evidence="8" type="ORF">BET10_08940</name>
</gene>
<feature type="domain" description="Flagellin N-terminal" evidence="6">
    <location>
        <begin position="4"/>
        <end position="140"/>
    </location>
</feature>
<keyword evidence="5" id="KW-0975">Bacterial flagellum</keyword>
<dbReference type="PANTHER" id="PTHR42792:SF1">
    <property type="entry name" value="FLAGELLAR HOOK-ASSOCIATED PROTEIN 3"/>
    <property type="match status" value="1"/>
</dbReference>
<evidence type="ECO:0000256" key="5">
    <source>
        <dbReference type="ARBA" id="ARBA00023143"/>
    </source>
</evidence>
<dbReference type="SUPFAM" id="SSF64518">
    <property type="entry name" value="Phase 1 flagellin"/>
    <property type="match status" value="1"/>
</dbReference>
<dbReference type="NCBIfam" id="TIGR02550">
    <property type="entry name" value="flagell_flgL"/>
    <property type="match status" value="1"/>
</dbReference>
<dbReference type="GO" id="GO:0071973">
    <property type="term" value="P:bacterial-type flagellum-dependent cell motility"/>
    <property type="evidence" value="ECO:0007669"/>
    <property type="project" value="InterPro"/>
</dbReference>
<feature type="domain" description="Flagellin C-terminal" evidence="7">
    <location>
        <begin position="323"/>
        <end position="403"/>
    </location>
</feature>
<organism evidence="8 9">
    <name type="scientific">Pseudoalteromonas amylolytica</name>
    <dbReference type="NCBI Taxonomy" id="1859457"/>
    <lineage>
        <taxon>Bacteria</taxon>
        <taxon>Pseudomonadati</taxon>
        <taxon>Pseudomonadota</taxon>
        <taxon>Gammaproteobacteria</taxon>
        <taxon>Alteromonadales</taxon>
        <taxon>Pseudoalteromonadaceae</taxon>
        <taxon>Pseudoalteromonas</taxon>
    </lineage>
</organism>
<keyword evidence="4" id="KW-0964">Secreted</keyword>
<accession>A0A1S1MVR1</accession>
<dbReference type="RefSeq" id="WP_070984429.1">
    <property type="nucleotide sequence ID" value="NZ_MKJU01000025.1"/>
</dbReference>
<dbReference type="AlphaFoldDB" id="A0A1S1MVR1"/>
<keyword evidence="9" id="KW-1185">Reference proteome</keyword>
<keyword evidence="8" id="KW-0282">Flagellum</keyword>
<protein>
    <submittedName>
        <fullName evidence="8">Flagellar hook-associated protein 3</fullName>
    </submittedName>
</protein>
<keyword evidence="8" id="KW-0969">Cilium</keyword>
<evidence type="ECO:0000313" key="8">
    <source>
        <dbReference type="EMBL" id="OHU90988.1"/>
    </source>
</evidence>
<evidence type="ECO:0000256" key="3">
    <source>
        <dbReference type="ARBA" id="ARBA00005709"/>
    </source>
</evidence>
<name>A0A1S1MVR1_9GAMM</name>
<comment type="similarity">
    <text evidence="3">Belongs to the bacterial flagellin family.</text>
</comment>